<gene>
    <name evidence="1" type="ORF">RPERSI_LOCUS35958</name>
</gene>
<dbReference type="EMBL" id="CAJVQC010169443">
    <property type="protein sequence ID" value="CAG8850177.1"/>
    <property type="molecule type" value="Genomic_DNA"/>
</dbReference>
<dbReference type="Proteomes" id="UP000789920">
    <property type="component" value="Unassembled WGS sequence"/>
</dbReference>
<evidence type="ECO:0000313" key="1">
    <source>
        <dbReference type="EMBL" id="CAG8850177.1"/>
    </source>
</evidence>
<proteinExistence type="predicted"/>
<organism evidence="1 2">
    <name type="scientific">Racocetra persica</name>
    <dbReference type="NCBI Taxonomy" id="160502"/>
    <lineage>
        <taxon>Eukaryota</taxon>
        <taxon>Fungi</taxon>
        <taxon>Fungi incertae sedis</taxon>
        <taxon>Mucoromycota</taxon>
        <taxon>Glomeromycotina</taxon>
        <taxon>Glomeromycetes</taxon>
        <taxon>Diversisporales</taxon>
        <taxon>Gigasporaceae</taxon>
        <taxon>Racocetra</taxon>
    </lineage>
</organism>
<accession>A0ACA9SVV3</accession>
<keyword evidence="2" id="KW-1185">Reference proteome</keyword>
<feature type="non-terminal residue" evidence="1">
    <location>
        <position position="161"/>
    </location>
</feature>
<protein>
    <submittedName>
        <fullName evidence="1">21623_t:CDS:1</fullName>
    </submittedName>
</protein>
<name>A0ACA9SVV3_9GLOM</name>
<evidence type="ECO:0000313" key="2">
    <source>
        <dbReference type="Proteomes" id="UP000789920"/>
    </source>
</evidence>
<reference evidence="1" key="1">
    <citation type="submission" date="2021-06" db="EMBL/GenBank/DDBJ databases">
        <authorList>
            <person name="Kallberg Y."/>
            <person name="Tangrot J."/>
            <person name="Rosling A."/>
        </authorList>
    </citation>
    <scope>NUCLEOTIDE SEQUENCE</scope>
    <source>
        <strain evidence="1">MA461A</strain>
    </source>
</reference>
<comment type="caution">
    <text evidence="1">The sequence shown here is derived from an EMBL/GenBank/DDBJ whole genome shotgun (WGS) entry which is preliminary data.</text>
</comment>
<sequence>MSQNSTESTTETNPGGSRGRALSTVWEFFIREKTSSSGHFSAKCMYCPAKWARGEPSKLEAHLALECPNVDDQVRQLYLLHVAHRNEFDEVESNILTVASKKQKVNKQSGISNFFPRKEEDGLSEGRINAINSSLLKAFVVCGIPFSAIENPFFIDFLQNL</sequence>